<dbReference type="Proteomes" id="UP001328107">
    <property type="component" value="Unassembled WGS sequence"/>
</dbReference>
<organism evidence="1 2">
    <name type="scientific">Pristionchus mayeri</name>
    <dbReference type="NCBI Taxonomy" id="1317129"/>
    <lineage>
        <taxon>Eukaryota</taxon>
        <taxon>Metazoa</taxon>
        <taxon>Ecdysozoa</taxon>
        <taxon>Nematoda</taxon>
        <taxon>Chromadorea</taxon>
        <taxon>Rhabditida</taxon>
        <taxon>Rhabditina</taxon>
        <taxon>Diplogasteromorpha</taxon>
        <taxon>Diplogasteroidea</taxon>
        <taxon>Neodiplogasteridae</taxon>
        <taxon>Pristionchus</taxon>
    </lineage>
</organism>
<dbReference type="EMBL" id="BTRK01000004">
    <property type="protein sequence ID" value="GMR48062.1"/>
    <property type="molecule type" value="Genomic_DNA"/>
</dbReference>
<name>A0AAN5CP94_9BILA</name>
<proteinExistence type="predicted"/>
<dbReference type="InterPro" id="IPR009689">
    <property type="entry name" value="DUF1280"/>
</dbReference>
<feature type="non-terminal residue" evidence="1">
    <location>
        <position position="1"/>
    </location>
</feature>
<reference evidence="2" key="1">
    <citation type="submission" date="2022-10" db="EMBL/GenBank/DDBJ databases">
        <title>Genome assembly of Pristionchus species.</title>
        <authorList>
            <person name="Yoshida K."/>
            <person name="Sommer R.J."/>
        </authorList>
    </citation>
    <scope>NUCLEOTIDE SEQUENCE [LARGE SCALE GENOMIC DNA]</scope>
    <source>
        <strain evidence="2">RS5460</strain>
    </source>
</reference>
<keyword evidence="2" id="KW-1185">Reference proteome</keyword>
<gene>
    <name evidence="1" type="ORF">PMAYCL1PPCAC_18257</name>
</gene>
<evidence type="ECO:0000313" key="2">
    <source>
        <dbReference type="Proteomes" id="UP001328107"/>
    </source>
</evidence>
<evidence type="ECO:0000313" key="1">
    <source>
        <dbReference type="EMBL" id="GMR48062.1"/>
    </source>
</evidence>
<comment type="caution">
    <text evidence="1">The sequence shown here is derived from an EMBL/GenBank/DDBJ whole genome shotgun (WGS) entry which is preliminary data.</text>
</comment>
<dbReference type="Pfam" id="PF06918">
    <property type="entry name" value="DUF1280"/>
    <property type="match status" value="1"/>
</dbReference>
<dbReference type="AlphaFoldDB" id="A0AAN5CP94"/>
<accession>A0AAN5CP94</accession>
<protein>
    <submittedName>
        <fullName evidence="1">Uncharacterized protein</fullName>
    </submittedName>
</protein>
<sequence length="158" mass="18311">QLCSTTRRVMKHKIAEAKIRHFFSREKDFLELRRGLSVRRDFVIHIEGPPSAFAGKIAGYHSRTEELFVDRCITLHKHGRLDLTSPFDGKIKLAIMVDKGDRWTKVVGLILNATGRQLSFRNCSLLCIYDGPDNYEHLEKFAKPVRTNPRYANDRKNK</sequence>